<accession>A0A382UB03</accession>
<reference evidence="1" key="1">
    <citation type="submission" date="2018-05" db="EMBL/GenBank/DDBJ databases">
        <authorList>
            <person name="Lanie J.A."/>
            <person name="Ng W.-L."/>
            <person name="Kazmierczak K.M."/>
            <person name="Andrzejewski T.M."/>
            <person name="Davidsen T.M."/>
            <person name="Wayne K.J."/>
            <person name="Tettelin H."/>
            <person name="Glass J.I."/>
            <person name="Rusch D."/>
            <person name="Podicherti R."/>
            <person name="Tsui H.-C.T."/>
            <person name="Winkler M.E."/>
        </authorList>
    </citation>
    <scope>NUCLEOTIDE SEQUENCE</scope>
</reference>
<proteinExistence type="predicted"/>
<evidence type="ECO:0000313" key="1">
    <source>
        <dbReference type="EMBL" id="SVD30868.1"/>
    </source>
</evidence>
<dbReference type="EMBL" id="UINC01142501">
    <property type="protein sequence ID" value="SVD30868.1"/>
    <property type="molecule type" value="Genomic_DNA"/>
</dbReference>
<protein>
    <submittedName>
        <fullName evidence="1">Uncharacterized protein</fullName>
    </submittedName>
</protein>
<name>A0A382UB03_9ZZZZ</name>
<sequence>GVFQDAPSAGADATYYMKGTYPGIFYNYSECASAGSTAPMTDQGLYNWNQSAATDNFVIKRDSDIAGSQVLPPFGDGTLTRVDETTLNIKFLDRDSHSELYTQIMDAWDEGKHPDVAYGGTGENSGGDRTYMAFPPLVVDATHGGFTEPADGTNGTPVTSGYFYSITAPYDLTSWGGYMTWYAFCFLGEMQYLAATGTLTDAGGDGSMADDLVGYMVTNNATGATHGTNMPYSLLVSTAYAITNDSSNDVDVSGAPTSLANGGKMTFNVISDCAAPVDVTIQFDATFTKCTTDNC</sequence>
<feature type="non-terminal residue" evidence="1">
    <location>
        <position position="295"/>
    </location>
</feature>
<organism evidence="1">
    <name type="scientific">marine metagenome</name>
    <dbReference type="NCBI Taxonomy" id="408172"/>
    <lineage>
        <taxon>unclassified sequences</taxon>
        <taxon>metagenomes</taxon>
        <taxon>ecological metagenomes</taxon>
    </lineage>
</organism>
<dbReference type="AlphaFoldDB" id="A0A382UB03"/>
<gene>
    <name evidence="1" type="ORF">METZ01_LOCUS383722</name>
</gene>
<feature type="non-terminal residue" evidence="1">
    <location>
        <position position="1"/>
    </location>
</feature>